<evidence type="ECO:0000256" key="4">
    <source>
        <dbReference type="ARBA" id="ARBA00022519"/>
    </source>
</evidence>
<dbReference type="InterPro" id="IPR044527">
    <property type="entry name" value="NrtA/CpmA_ABC-bd_dom"/>
</dbReference>
<dbReference type="EMBL" id="SUMF01000003">
    <property type="protein sequence ID" value="TJZ76190.1"/>
    <property type="molecule type" value="Genomic_DNA"/>
</dbReference>
<gene>
    <name evidence="7" type="ORF">FAZ21_05285</name>
</gene>
<dbReference type="SUPFAM" id="SSF53850">
    <property type="entry name" value="Periplasmic binding protein-like II"/>
    <property type="match status" value="1"/>
</dbReference>
<evidence type="ECO:0000256" key="1">
    <source>
        <dbReference type="ARBA" id="ARBA00004308"/>
    </source>
</evidence>
<name>A0A4U0Q5Y6_9NEIS</name>
<dbReference type="PANTHER" id="PTHR30024:SF7">
    <property type="entry name" value="NITRATE_NITRITE BINDING PROTEIN NRTA"/>
    <property type="match status" value="1"/>
</dbReference>
<comment type="caution">
    <text evidence="7">The sequence shown here is derived from an EMBL/GenBank/DDBJ whole genome shotgun (WGS) entry which is preliminary data.</text>
</comment>
<dbReference type="PANTHER" id="PTHR30024">
    <property type="entry name" value="ALIPHATIC SULFONATES-BINDING PROTEIN-RELATED"/>
    <property type="match status" value="1"/>
</dbReference>
<dbReference type="Proteomes" id="UP000310016">
    <property type="component" value="Unassembled WGS sequence"/>
</dbReference>
<dbReference type="OrthoDB" id="9789215at2"/>
<reference evidence="7 8" key="1">
    <citation type="submission" date="2019-04" db="EMBL/GenBank/DDBJ databases">
        <title>Chitiniphilus eburnea sp. nov., a novel chitinolytic bacterium isolated from aquaculture sludge.</title>
        <authorList>
            <person name="Sheng M."/>
        </authorList>
    </citation>
    <scope>NUCLEOTIDE SEQUENCE [LARGE SCALE GENOMIC DNA]</scope>
    <source>
        <strain evidence="7 8">HX-2-15</strain>
    </source>
</reference>
<keyword evidence="2" id="KW-0813">Transport</keyword>
<evidence type="ECO:0000256" key="3">
    <source>
        <dbReference type="ARBA" id="ARBA00022475"/>
    </source>
</evidence>
<protein>
    <submittedName>
        <fullName evidence="7">ABC transporter substrate-binding protein</fullName>
    </submittedName>
</protein>
<comment type="subcellular location">
    <subcellularLocation>
        <location evidence="1">Endomembrane system</location>
    </subcellularLocation>
</comment>
<evidence type="ECO:0000256" key="2">
    <source>
        <dbReference type="ARBA" id="ARBA00022448"/>
    </source>
</evidence>
<dbReference type="Pfam" id="PF13379">
    <property type="entry name" value="NMT1_2"/>
    <property type="match status" value="1"/>
</dbReference>
<keyword evidence="5" id="KW-0732">Signal</keyword>
<organism evidence="7 8">
    <name type="scientific">Chitiniphilus eburneus</name>
    <dbReference type="NCBI Taxonomy" id="2571148"/>
    <lineage>
        <taxon>Bacteria</taxon>
        <taxon>Pseudomonadati</taxon>
        <taxon>Pseudomonadota</taxon>
        <taxon>Betaproteobacteria</taxon>
        <taxon>Neisseriales</taxon>
        <taxon>Chitinibacteraceae</taxon>
        <taxon>Chitiniphilus</taxon>
    </lineage>
</organism>
<dbReference type="RefSeq" id="WP_136772240.1">
    <property type="nucleotide sequence ID" value="NZ_CP156074.1"/>
</dbReference>
<accession>A0A4U0Q5Y6</accession>
<keyword evidence="8" id="KW-1185">Reference proteome</keyword>
<evidence type="ECO:0000313" key="8">
    <source>
        <dbReference type="Proteomes" id="UP000310016"/>
    </source>
</evidence>
<dbReference type="GO" id="GO:0012505">
    <property type="term" value="C:endomembrane system"/>
    <property type="evidence" value="ECO:0007669"/>
    <property type="project" value="UniProtKB-SubCell"/>
</dbReference>
<dbReference type="Gene3D" id="3.40.190.10">
    <property type="entry name" value="Periplasmic binding protein-like II"/>
    <property type="match status" value="2"/>
</dbReference>
<keyword evidence="4" id="KW-0997">Cell inner membrane</keyword>
<dbReference type="CDD" id="cd13553">
    <property type="entry name" value="PBP2_NrtA_CpmA_like"/>
    <property type="match status" value="1"/>
</dbReference>
<evidence type="ECO:0000313" key="7">
    <source>
        <dbReference type="EMBL" id="TJZ76190.1"/>
    </source>
</evidence>
<keyword evidence="3" id="KW-1003">Cell membrane</keyword>
<sequence length="380" mass="41743">MNPHLEKTHLKLGYLPFTDCLPLVVAQRLGLAAHYGLELTLSRQPTWSLLRDRLLVGELDAVQSYYGLPLSLHLGLGGPACPMAVLMTLSQNGESVSVSSQLAGNVRDGDSLYRAVLAATRRLVFAHHLPPSAMWFYYWLASHRIHPLRDVTMLVTPATELATALTRGELDGYGASEPWGALTELDGSGHTIVSSAQVWPDHPGKVLTTTAAFADRYPNTARMLVAVLLEACRWLDHPMHRVEATPWVAEAIGVPIAAIAPRLVEGHGWGGQSHAVRFFGAKGEVGMPWLSDLIWFLTQLRRWGILETAPDYRAVAREINRVDVFRDAAAMAGASAPTHDMRRSVLNDGRVWDGSDPEGYATSFALHSLATESGRREIWH</sequence>
<evidence type="ECO:0000256" key="6">
    <source>
        <dbReference type="ARBA" id="ARBA00023136"/>
    </source>
</evidence>
<keyword evidence="6" id="KW-0472">Membrane</keyword>
<dbReference type="AlphaFoldDB" id="A0A4U0Q5Y6"/>
<proteinExistence type="predicted"/>
<evidence type="ECO:0000256" key="5">
    <source>
        <dbReference type="ARBA" id="ARBA00022729"/>
    </source>
</evidence>